<reference evidence="2" key="1">
    <citation type="submission" date="2019-12" db="EMBL/GenBank/DDBJ databases">
        <title>Genome sequencing and annotation of Brassica cretica.</title>
        <authorList>
            <person name="Studholme D.J."/>
            <person name="Sarris P.F."/>
        </authorList>
    </citation>
    <scope>NUCLEOTIDE SEQUENCE</scope>
    <source>
        <strain evidence="2">PFS-102/07</strain>
        <tissue evidence="2">Leaf</tissue>
    </source>
</reference>
<protein>
    <submittedName>
        <fullName evidence="2">Uncharacterized protein</fullName>
    </submittedName>
</protein>
<gene>
    <name evidence="2" type="ORF">F2Q70_00038780</name>
</gene>
<dbReference type="EMBL" id="QGKY02000190">
    <property type="protein sequence ID" value="KAF2589147.1"/>
    <property type="molecule type" value="Genomic_DNA"/>
</dbReference>
<feature type="compositionally biased region" description="Basic and acidic residues" evidence="1">
    <location>
        <begin position="224"/>
        <end position="238"/>
    </location>
</feature>
<proteinExistence type="predicted"/>
<comment type="caution">
    <text evidence="2">The sequence shown here is derived from an EMBL/GenBank/DDBJ whole genome shotgun (WGS) entry which is preliminary data.</text>
</comment>
<dbReference type="AlphaFoldDB" id="A0A8S9K5J2"/>
<evidence type="ECO:0000313" key="2">
    <source>
        <dbReference type="EMBL" id="KAF2589147.1"/>
    </source>
</evidence>
<organism evidence="2">
    <name type="scientific">Brassica cretica</name>
    <name type="common">Mustard</name>
    <dbReference type="NCBI Taxonomy" id="69181"/>
    <lineage>
        <taxon>Eukaryota</taxon>
        <taxon>Viridiplantae</taxon>
        <taxon>Streptophyta</taxon>
        <taxon>Embryophyta</taxon>
        <taxon>Tracheophyta</taxon>
        <taxon>Spermatophyta</taxon>
        <taxon>Magnoliopsida</taxon>
        <taxon>eudicotyledons</taxon>
        <taxon>Gunneridae</taxon>
        <taxon>Pentapetalae</taxon>
        <taxon>rosids</taxon>
        <taxon>malvids</taxon>
        <taxon>Brassicales</taxon>
        <taxon>Brassicaceae</taxon>
        <taxon>Brassiceae</taxon>
        <taxon>Brassica</taxon>
    </lineage>
</organism>
<sequence length="384" mass="44199">MTTVEIQDLGACPAIPEATRTNICYSQKILLTWNALSAKTNIPHRSTHQLLRRLILAPNHRPTPTYNIDRSTSFDIDRYYTAYIDRSSVAKHGQKLDAQGNVIPDADATGDAQPVEEAAQPRALADYIRPDDAVRIMTHEEFAEKHPHPPSPFYVKIDRPHEPAIDRQRETDIDRPPSPPIDRPAPLTYRVRLPSIDSDRINALRPPPKHLANPPEPTTNLSDTKPEPMRVDEATEGRRLRKRKEKIPKNLKREANEKEMNGFTKRVLRVLVEKHFDEVYYTHRLWMFFRETKETEEDIRKVFHYVRERMKLRITLKKKSDPGKFAIPCVVKGIEFRHALCDTGASTTNPKREGATGCRTTIHDIGGEEASSLTDHQRKRRRLL</sequence>
<name>A0A8S9K5J2_BRACR</name>
<evidence type="ECO:0000256" key="1">
    <source>
        <dbReference type="SAM" id="MobiDB-lite"/>
    </source>
</evidence>
<feature type="region of interest" description="Disordered" evidence="1">
    <location>
        <begin position="199"/>
        <end position="239"/>
    </location>
</feature>
<accession>A0A8S9K5J2</accession>